<feature type="domain" description="PLD phosphodiesterase" evidence="2">
    <location>
        <begin position="177"/>
        <end position="204"/>
    </location>
</feature>
<reference evidence="3" key="1">
    <citation type="journal article" date="2024" name="Nature">
        <title>Anoxygenic phototroph of the Chloroflexota uses a type I reaction centre.</title>
        <authorList>
            <person name="Tsuji J.M."/>
            <person name="Shaw N.A."/>
            <person name="Nagashima S."/>
            <person name="Venkiteswaran J.J."/>
            <person name="Schiff S.L."/>
            <person name="Watanabe T."/>
            <person name="Fukui M."/>
            <person name="Hanada S."/>
            <person name="Tank M."/>
            <person name="Neufeld J.D."/>
        </authorList>
    </citation>
    <scope>NUCLEOTIDE SEQUENCE</scope>
    <source>
        <strain evidence="3">L227-S17</strain>
    </source>
</reference>
<organism evidence="3 4">
    <name type="scientific">Candidatus Chlorohelix allophototropha</name>
    <dbReference type="NCBI Taxonomy" id="3003348"/>
    <lineage>
        <taxon>Bacteria</taxon>
        <taxon>Bacillati</taxon>
        <taxon>Chloroflexota</taxon>
        <taxon>Chloroflexia</taxon>
        <taxon>Candidatus Chloroheliales</taxon>
        <taxon>Candidatus Chloroheliaceae</taxon>
        <taxon>Candidatus Chlorohelix</taxon>
    </lineage>
</organism>
<evidence type="ECO:0000313" key="4">
    <source>
        <dbReference type="Proteomes" id="UP001431572"/>
    </source>
</evidence>
<keyword evidence="1" id="KW-0812">Transmembrane</keyword>
<evidence type="ECO:0000259" key="2">
    <source>
        <dbReference type="PROSITE" id="PS50035"/>
    </source>
</evidence>
<keyword evidence="1" id="KW-1133">Transmembrane helix</keyword>
<dbReference type="SMART" id="SM00155">
    <property type="entry name" value="PLDc"/>
    <property type="match status" value="2"/>
</dbReference>
<sequence length="435" mass="50725">MLSRIGKAIAFLRISSIRYYFKTPAWSLTKLIFYSSLFFLLTIILLIYGGIAISSIRRLRRRYKFPHRPLKPVQVDEKHTLKIFNYGGYAFKDMLKAIDNAQESIFLETYIFKSDEIGREFKRRLIAKAQQGVKVCLAFDGYGSLLMPFGFRRFPKECLVNWYGPLYSYLNLLWLGTYVRYHRKILVIDNKIAYLGGMNIGREYATSWRDTHLRIDGPTAEEVALAFAEMWNKHNSNPRRLLNLPFKPNPDDDDILWLSQSRANVLFGNRTIRDTYMDAFKSAKKRILLTNPYFLPDDNMESYLLEAAKRGVQVEIIVPERSNHLIVDILARPVLCRLLRVGGKIWLYRGTVIHSKTAIVDDHWSSVGSANLDGRSLINHEINLFVNNRDFATEMYKMWQDDLLNCRPAELEDFSKPPVRKRIAEILLRPFKSFV</sequence>
<accession>A0ABY9B213</accession>
<feature type="domain" description="PLD phosphodiesterase" evidence="2">
    <location>
        <begin position="349"/>
        <end position="376"/>
    </location>
</feature>
<name>A0ABY9B213_9CHLR</name>
<dbReference type="Gene3D" id="3.30.870.10">
    <property type="entry name" value="Endonuclease Chain A"/>
    <property type="match status" value="2"/>
</dbReference>
<dbReference type="CDD" id="cd09110">
    <property type="entry name" value="PLDc_CLS_1"/>
    <property type="match status" value="1"/>
</dbReference>
<keyword evidence="4" id="KW-1185">Reference proteome</keyword>
<dbReference type="EMBL" id="CP128399">
    <property type="protein sequence ID" value="WJW67213.1"/>
    <property type="molecule type" value="Genomic_DNA"/>
</dbReference>
<dbReference type="CDD" id="cd09112">
    <property type="entry name" value="PLDc_CLS_2"/>
    <property type="match status" value="1"/>
</dbReference>
<dbReference type="Proteomes" id="UP001431572">
    <property type="component" value="Chromosome 1"/>
</dbReference>
<dbReference type="Pfam" id="PF13091">
    <property type="entry name" value="PLDc_2"/>
    <property type="match status" value="2"/>
</dbReference>
<evidence type="ECO:0000256" key="1">
    <source>
        <dbReference type="SAM" id="Phobius"/>
    </source>
</evidence>
<dbReference type="InterPro" id="IPR025202">
    <property type="entry name" value="PLD-like_dom"/>
</dbReference>
<gene>
    <name evidence="3" type="ORF">OZ401_000471</name>
</gene>
<evidence type="ECO:0000313" key="3">
    <source>
        <dbReference type="EMBL" id="WJW67213.1"/>
    </source>
</evidence>
<dbReference type="PANTHER" id="PTHR21248">
    <property type="entry name" value="CARDIOLIPIN SYNTHASE"/>
    <property type="match status" value="1"/>
</dbReference>
<dbReference type="RefSeq" id="WP_341469113.1">
    <property type="nucleotide sequence ID" value="NZ_CP128399.1"/>
</dbReference>
<feature type="transmembrane region" description="Helical" evidence="1">
    <location>
        <begin position="31"/>
        <end position="54"/>
    </location>
</feature>
<dbReference type="PANTHER" id="PTHR21248:SF22">
    <property type="entry name" value="PHOSPHOLIPASE D"/>
    <property type="match status" value="1"/>
</dbReference>
<protein>
    <submittedName>
        <fullName evidence="3">Phospholipase D-like domain-containing protein</fullName>
    </submittedName>
</protein>
<keyword evidence="1" id="KW-0472">Membrane</keyword>
<dbReference type="InterPro" id="IPR001736">
    <property type="entry name" value="PLipase_D/transphosphatidylase"/>
</dbReference>
<dbReference type="SUPFAM" id="SSF56024">
    <property type="entry name" value="Phospholipase D/nuclease"/>
    <property type="match status" value="2"/>
</dbReference>
<dbReference type="PROSITE" id="PS50035">
    <property type="entry name" value="PLD"/>
    <property type="match status" value="2"/>
</dbReference>
<proteinExistence type="predicted"/>